<name>A0A327ZCL4_9ACTN</name>
<sequence>MPEPDPETAAEQARAGVRAWVRDAGSRSRTRIHTASPYAILALLTASAVAPIAGAGLGAPAEFATALDQIGGIGSNVLADAMADTAKKLKDPADQEQWRDSLATELLTRLAAADKNAGKNADKNASANGRALHKEISLILREVDAISAAISEAELTDVELRHALEAAFQELGLGVHELRWMLADVRDSVDGLRQQLATQSLRLHRELAEVRRHLIAITREQLPADDSPPADVPGGAVPPYPGLVHFEPEDAPWFRGREPEVAELLSRLAEQAAGGPPLVVTGVSGAGKSSLVRAGLLPGLVSGALGAQAAAWPWVLTSPGVRPIAHLRERLRFLAAPASKGIAKPDPRASLGKEKPASPGEQKPSSLGRLAAEATAAGRRPIIVVDQFEELFTQCPDPAERLAYATELVSAAPAIVVIAVRSDFYAACVQLPPLAKVLAAGHMVLGPLDAGAIRRAVIEPAEQSGLSVEPGLPDLLLRDLGADGRNGYDPGTLPLLAHALRATWDRREGIRLTVSAYRETGGIRHAIAETAERIYLELPPDDRDRLRDALLALVTVTTTGTAVRRRGERAAADSRVLRRLVKARLVTVGADTVEISHEALLTSWPRLATWVSEAGEDLLLRRQITEAAQAWSRSGRDPNLLPQGSRLLAARERAARNQAAALDETDVLVGEFLAAGWAAAEQQEADRRRVTSRLRRLMAGLGVFLLLAAGVGQTEGSQVSPPCP</sequence>
<dbReference type="SUPFAM" id="SSF52540">
    <property type="entry name" value="P-loop containing nucleoside triphosphate hydrolases"/>
    <property type="match status" value="1"/>
</dbReference>
<dbReference type="Proteomes" id="UP000249341">
    <property type="component" value="Unassembled WGS sequence"/>
</dbReference>
<evidence type="ECO:0000313" key="4">
    <source>
        <dbReference type="Proteomes" id="UP000249341"/>
    </source>
</evidence>
<dbReference type="InterPro" id="IPR049052">
    <property type="entry name" value="nSTAND1"/>
</dbReference>
<feature type="compositionally biased region" description="Basic and acidic residues" evidence="1">
    <location>
        <begin position="343"/>
        <end position="356"/>
    </location>
</feature>
<evidence type="ECO:0000259" key="2">
    <source>
        <dbReference type="Pfam" id="PF20703"/>
    </source>
</evidence>
<reference evidence="3 4" key="1">
    <citation type="submission" date="2018-06" db="EMBL/GenBank/DDBJ databases">
        <title>Genomic Encyclopedia of Type Strains, Phase III (KMG-III): the genomes of soil and plant-associated and newly described type strains.</title>
        <authorList>
            <person name="Whitman W."/>
        </authorList>
    </citation>
    <scope>NUCLEOTIDE SEQUENCE [LARGE SCALE GENOMIC DNA]</scope>
    <source>
        <strain evidence="3 4">CGMCC 4.7090</strain>
    </source>
</reference>
<feature type="domain" description="Novel STAND NTPase 1" evidence="2">
    <location>
        <begin position="239"/>
        <end position="638"/>
    </location>
</feature>
<dbReference type="EMBL" id="QLMJ01000005">
    <property type="protein sequence ID" value="RAK38136.1"/>
    <property type="molecule type" value="Genomic_DNA"/>
</dbReference>
<proteinExistence type="predicted"/>
<evidence type="ECO:0000256" key="1">
    <source>
        <dbReference type="SAM" id="MobiDB-lite"/>
    </source>
</evidence>
<comment type="caution">
    <text evidence="3">The sequence shown here is derived from an EMBL/GenBank/DDBJ whole genome shotgun (WGS) entry which is preliminary data.</text>
</comment>
<organism evidence="3 4">
    <name type="scientific">Actinoplanes lutulentus</name>
    <dbReference type="NCBI Taxonomy" id="1287878"/>
    <lineage>
        <taxon>Bacteria</taxon>
        <taxon>Bacillati</taxon>
        <taxon>Actinomycetota</taxon>
        <taxon>Actinomycetes</taxon>
        <taxon>Micromonosporales</taxon>
        <taxon>Micromonosporaceae</taxon>
        <taxon>Actinoplanes</taxon>
    </lineage>
</organism>
<dbReference type="Pfam" id="PF20703">
    <property type="entry name" value="nSTAND1"/>
    <property type="match status" value="1"/>
</dbReference>
<dbReference type="AlphaFoldDB" id="A0A327ZCL4"/>
<dbReference type="RefSeq" id="WP_111649266.1">
    <property type="nucleotide sequence ID" value="NZ_JACHWI010000002.1"/>
</dbReference>
<feature type="region of interest" description="Disordered" evidence="1">
    <location>
        <begin position="341"/>
        <end position="368"/>
    </location>
</feature>
<accession>A0A327ZCL4</accession>
<gene>
    <name evidence="3" type="ORF">B0I29_10582</name>
</gene>
<evidence type="ECO:0000313" key="3">
    <source>
        <dbReference type="EMBL" id="RAK38136.1"/>
    </source>
</evidence>
<dbReference type="InterPro" id="IPR027417">
    <property type="entry name" value="P-loop_NTPase"/>
</dbReference>
<dbReference type="OrthoDB" id="134501at2"/>
<keyword evidence="4" id="KW-1185">Reference proteome</keyword>
<protein>
    <submittedName>
        <fullName evidence="3">AAA ATPase-like protein</fullName>
    </submittedName>
</protein>